<protein>
    <submittedName>
        <fullName evidence="2">Uncharacterized protein</fullName>
    </submittedName>
</protein>
<dbReference type="STRING" id="1664069.BGLY_0251"/>
<organism evidence="2 4">
    <name type="scientific">Bacillus glycinifermentans</name>
    <dbReference type="NCBI Taxonomy" id="1664069"/>
    <lineage>
        <taxon>Bacteria</taxon>
        <taxon>Bacillati</taxon>
        <taxon>Bacillota</taxon>
        <taxon>Bacilli</taxon>
        <taxon>Bacillales</taxon>
        <taxon>Bacillaceae</taxon>
        <taxon>Bacillus</taxon>
    </lineage>
</organism>
<dbReference type="AlphaFoldDB" id="A0A0T6BVF3"/>
<dbReference type="EMBL" id="LECW02000001">
    <property type="protein sequence ID" value="KRT95611.1"/>
    <property type="molecule type" value="Genomic_DNA"/>
</dbReference>
<feature type="transmembrane region" description="Helical" evidence="1">
    <location>
        <begin position="91"/>
        <end position="111"/>
    </location>
</feature>
<evidence type="ECO:0000313" key="5">
    <source>
        <dbReference type="Proteomes" id="UP001341297"/>
    </source>
</evidence>
<sequence>MQTDKQLFEETRQTAEAILFSKAENDEELMAYLEKQDLSTLNRLKVYFSGPTLKIGHVIKASLYSSFTASIITAIFTGQAVSISYDIEYNFFPFILTILLIASSIWVFGTITKSQRNKDQNFLHFRKKSNHTKIIGMIDVLLENKYENMLNRKK</sequence>
<dbReference type="OrthoDB" id="2927622at2"/>
<evidence type="ECO:0000313" key="3">
    <source>
        <dbReference type="EMBL" id="MEC0484510.1"/>
    </source>
</evidence>
<keyword evidence="1" id="KW-0472">Membrane</keyword>
<evidence type="ECO:0000256" key="1">
    <source>
        <dbReference type="SAM" id="Phobius"/>
    </source>
</evidence>
<name>A0A0T6BVF3_9BACI</name>
<proteinExistence type="predicted"/>
<reference evidence="3 5" key="3">
    <citation type="submission" date="2023-03" db="EMBL/GenBank/DDBJ databases">
        <title>Agriculturally important microbes genome sequencing.</title>
        <authorList>
            <person name="Dunlap C."/>
        </authorList>
    </citation>
    <scope>NUCLEOTIDE SEQUENCE [LARGE SCALE GENOMIC DNA]</scope>
    <source>
        <strain evidence="3 5">CBP-3203</strain>
    </source>
</reference>
<keyword evidence="1" id="KW-1133">Transmembrane helix</keyword>
<evidence type="ECO:0000313" key="4">
    <source>
        <dbReference type="Proteomes" id="UP000036168"/>
    </source>
</evidence>
<dbReference type="Proteomes" id="UP001341297">
    <property type="component" value="Unassembled WGS sequence"/>
</dbReference>
<accession>A0A0T6BVF3</accession>
<dbReference type="EMBL" id="JARRTL010000007">
    <property type="protein sequence ID" value="MEC0484510.1"/>
    <property type="molecule type" value="Genomic_DNA"/>
</dbReference>
<comment type="caution">
    <text evidence="2">The sequence shown here is derived from an EMBL/GenBank/DDBJ whole genome shotgun (WGS) entry which is preliminary data.</text>
</comment>
<feature type="transmembrane region" description="Helical" evidence="1">
    <location>
        <begin position="63"/>
        <end position="85"/>
    </location>
</feature>
<keyword evidence="1" id="KW-0812">Transmembrane</keyword>
<reference evidence="2" key="2">
    <citation type="submission" date="2015-10" db="EMBL/GenBank/DDBJ databases">
        <authorList>
            <person name="Gilbert D.G."/>
        </authorList>
    </citation>
    <scope>NUCLEOTIDE SEQUENCE</scope>
    <source>
        <strain evidence="2">GO-13</strain>
    </source>
</reference>
<evidence type="ECO:0000313" key="2">
    <source>
        <dbReference type="EMBL" id="KRT95611.1"/>
    </source>
</evidence>
<dbReference type="Proteomes" id="UP000036168">
    <property type="component" value="Unassembled WGS sequence"/>
</dbReference>
<gene>
    <name evidence="2" type="ORF">AB447_200415</name>
    <name evidence="3" type="ORF">P8828_06550</name>
</gene>
<keyword evidence="5" id="KW-1185">Reference proteome</keyword>
<reference evidence="2 4" key="1">
    <citation type="journal article" date="2015" name="Int. J. Syst. Evol. Microbiol.">
        <title>Bacillus glycinifermentans sp. nov., isolated from fermented soybean paste.</title>
        <authorList>
            <person name="Kim S.J."/>
            <person name="Dunlap C.A."/>
            <person name="Kwon S.W."/>
            <person name="Rooney A.P."/>
        </authorList>
    </citation>
    <scope>NUCLEOTIDE SEQUENCE [LARGE SCALE GENOMIC DNA]</scope>
    <source>
        <strain evidence="2 4">GO-13</strain>
    </source>
</reference>
<dbReference type="RefSeq" id="WP_048355764.1">
    <property type="nucleotide sequence ID" value="NZ_CP023481.1"/>
</dbReference>